<evidence type="ECO:0000259" key="3">
    <source>
        <dbReference type="Pfam" id="PF20239"/>
    </source>
</evidence>
<dbReference type="PANTHER" id="PTHR47756">
    <property type="entry name" value="BLL6612 PROTEIN-RELATED"/>
    <property type="match status" value="1"/>
</dbReference>
<dbReference type="SUPFAM" id="SSF88946">
    <property type="entry name" value="Sigma2 domain of RNA polymerase sigma factors"/>
    <property type="match status" value="1"/>
</dbReference>
<sequence length="424" mass="47806">MTEPNVRQILEGIWAIESAKIIATLTRLVRTIDLAEDFAQDALTAALKSWPETGVPSNPAAWLTKTAKNRAIDYLRREKQRKNKYEQLGWELNQQSLLIWDEIDEPIQDDLLRLLFMTCHPVLTKEARVALTLRLLAGLSTEEIARAFLTSQSTVAQRIVRAKRKLATDQVPFELPDKETLIDRLASVLEVIYLMFNEGYSASAGITLTRPVLCHEALRLGRILAELIPDRSEIHGLVGLMEIQTSRLKARINTAGEAILLKDQNRARWDYLHIRRGLTAINRAEQLKQPYGSYLIQALIAACHAKARIVEETDWIKISALYAALIQVEPSPVIELNRAVALSMAFGPEAGLVVVDALNQEPSLKNYYLLPSVHADLLLKVGRHEEAADKFNQAAMLTDNEQERALLLKRSHECKINEANFERS</sequence>
<dbReference type="InterPro" id="IPR013325">
    <property type="entry name" value="RNA_pol_sigma_r2"/>
</dbReference>
<dbReference type="InterPro" id="IPR014284">
    <property type="entry name" value="RNA_pol_sigma-70_dom"/>
</dbReference>
<dbReference type="GO" id="GO:0006352">
    <property type="term" value="P:DNA-templated transcription initiation"/>
    <property type="evidence" value="ECO:0007669"/>
    <property type="project" value="InterPro"/>
</dbReference>
<dbReference type="InterPro" id="IPR036388">
    <property type="entry name" value="WH-like_DNA-bd_sf"/>
</dbReference>
<proteinExistence type="predicted"/>
<dbReference type="NCBIfam" id="TIGR02937">
    <property type="entry name" value="sigma70-ECF"/>
    <property type="match status" value="1"/>
</dbReference>
<accession>A0A1H8RI20</accession>
<dbReference type="Proteomes" id="UP000199300">
    <property type="component" value="Unassembled WGS sequence"/>
</dbReference>
<protein>
    <submittedName>
        <fullName evidence="4">RNA polymerase sigma factor, sigma-70 family</fullName>
    </submittedName>
</protein>
<dbReference type="InterPro" id="IPR046531">
    <property type="entry name" value="DUF6596"/>
</dbReference>
<dbReference type="Pfam" id="PF20239">
    <property type="entry name" value="DUF6596"/>
    <property type="match status" value="1"/>
</dbReference>
<dbReference type="InterPro" id="IPR013324">
    <property type="entry name" value="RNA_pol_sigma_r3/r4-like"/>
</dbReference>
<dbReference type="SUPFAM" id="SSF88659">
    <property type="entry name" value="Sigma3 and sigma4 domains of RNA polymerase sigma factors"/>
    <property type="match status" value="1"/>
</dbReference>
<evidence type="ECO:0000313" key="4">
    <source>
        <dbReference type="EMBL" id="SEO66060.1"/>
    </source>
</evidence>
<dbReference type="GO" id="GO:0003677">
    <property type="term" value="F:DNA binding"/>
    <property type="evidence" value="ECO:0007669"/>
    <property type="project" value="InterPro"/>
</dbReference>
<evidence type="ECO:0000313" key="5">
    <source>
        <dbReference type="Proteomes" id="UP000199300"/>
    </source>
</evidence>
<name>A0A1H8RI20_9BACI</name>
<feature type="domain" description="DUF6596" evidence="3">
    <location>
        <begin position="184"/>
        <end position="284"/>
    </location>
</feature>
<dbReference type="Pfam" id="PF08281">
    <property type="entry name" value="Sigma70_r4_2"/>
    <property type="match status" value="1"/>
</dbReference>
<feature type="domain" description="RNA polymerase sigma-70 region 2" evidence="1">
    <location>
        <begin position="21"/>
        <end position="79"/>
    </location>
</feature>
<dbReference type="InterPro" id="IPR007627">
    <property type="entry name" value="RNA_pol_sigma70_r2"/>
</dbReference>
<feature type="domain" description="RNA polymerase sigma factor 70 region 4 type 2" evidence="2">
    <location>
        <begin position="115"/>
        <end position="166"/>
    </location>
</feature>
<gene>
    <name evidence="4" type="ORF">SAMN04488134_11098</name>
</gene>
<dbReference type="GO" id="GO:0016987">
    <property type="term" value="F:sigma factor activity"/>
    <property type="evidence" value="ECO:0007669"/>
    <property type="project" value="InterPro"/>
</dbReference>
<evidence type="ECO:0000259" key="1">
    <source>
        <dbReference type="Pfam" id="PF04542"/>
    </source>
</evidence>
<dbReference type="Gene3D" id="1.10.10.10">
    <property type="entry name" value="Winged helix-like DNA-binding domain superfamily/Winged helix DNA-binding domain"/>
    <property type="match status" value="1"/>
</dbReference>
<organism evidence="4 5">
    <name type="scientific">Amphibacillus marinus</name>
    <dbReference type="NCBI Taxonomy" id="872970"/>
    <lineage>
        <taxon>Bacteria</taxon>
        <taxon>Bacillati</taxon>
        <taxon>Bacillota</taxon>
        <taxon>Bacilli</taxon>
        <taxon>Bacillales</taxon>
        <taxon>Bacillaceae</taxon>
        <taxon>Amphibacillus</taxon>
    </lineage>
</organism>
<dbReference type="STRING" id="872970.SAMN04488134_11098"/>
<evidence type="ECO:0000259" key="2">
    <source>
        <dbReference type="Pfam" id="PF08281"/>
    </source>
</evidence>
<dbReference type="RefSeq" id="WP_091499246.1">
    <property type="nucleotide sequence ID" value="NZ_FODJ01000010.1"/>
</dbReference>
<reference evidence="4 5" key="1">
    <citation type="submission" date="2016-10" db="EMBL/GenBank/DDBJ databases">
        <authorList>
            <person name="de Groot N.N."/>
        </authorList>
    </citation>
    <scope>NUCLEOTIDE SEQUENCE [LARGE SCALE GENOMIC DNA]</scope>
    <source>
        <strain evidence="4 5">CGMCC 1.10434</strain>
    </source>
</reference>
<keyword evidence="5" id="KW-1185">Reference proteome</keyword>
<dbReference type="Pfam" id="PF04542">
    <property type="entry name" value="Sigma70_r2"/>
    <property type="match status" value="1"/>
</dbReference>
<dbReference type="AlphaFoldDB" id="A0A1H8RI20"/>
<dbReference type="Gene3D" id="1.10.1740.10">
    <property type="match status" value="1"/>
</dbReference>
<dbReference type="PANTHER" id="PTHR47756:SF2">
    <property type="entry name" value="BLL6612 PROTEIN"/>
    <property type="match status" value="1"/>
</dbReference>
<dbReference type="OrthoDB" id="9780299at2"/>
<dbReference type="EMBL" id="FODJ01000010">
    <property type="protein sequence ID" value="SEO66060.1"/>
    <property type="molecule type" value="Genomic_DNA"/>
</dbReference>
<dbReference type="InterPro" id="IPR013249">
    <property type="entry name" value="RNA_pol_sigma70_r4_t2"/>
</dbReference>